<dbReference type="Pfam" id="PF00100">
    <property type="entry name" value="Zona_pellucida"/>
    <property type="match status" value="1"/>
</dbReference>
<sequence>MEELQKQLVLCQQQQQELYQQQQMNNLLMQQIAALREMPSPLTSICSVARQKVWKPLRKLSLEDNVDSFLTILECTAKQESLPTSQWARENMNANTKTFPLLMTWMVYELTNGEILTFRETSDCKIPKNVTHVTFANTVNIPGQNSNGVITAGNISMQFSCTYNITMETSLYTVFKPVMTSQNLNTGGVEGNAGTTLAAYVNPSYTQPLEQSQQDDLSIGSTLYFGMVTQFPDPAFVLRVDQCFATPTSDGSGAIKVQLIQGGCAVGGGPYTQVVENGISKEVRFSITAFAFQGYTTVYIFCDARLCYTPAGSCSNCSSSREASQESVRFGLGPFTYQDIIDKSASSQNDVSGSHNSERWKFTDLHIGTPK</sequence>
<keyword evidence="5" id="KW-0325">Glycoprotein</keyword>
<name>A0ABN9MQK6_9NEOB</name>
<accession>A0ABN9MQK6</accession>
<evidence type="ECO:0000259" key="6">
    <source>
        <dbReference type="PROSITE" id="PS51034"/>
    </source>
</evidence>
<evidence type="ECO:0000256" key="5">
    <source>
        <dbReference type="ARBA" id="ARBA00023180"/>
    </source>
</evidence>
<dbReference type="SMART" id="SM00241">
    <property type="entry name" value="ZP"/>
    <property type="match status" value="1"/>
</dbReference>
<feature type="domain" description="ZP" evidence="6">
    <location>
        <begin position="45"/>
        <end position="324"/>
    </location>
</feature>
<dbReference type="PANTHER" id="PTHR14002">
    <property type="entry name" value="ENDOGLIN/TGF-BETA RECEPTOR TYPE III"/>
    <property type="match status" value="1"/>
</dbReference>
<evidence type="ECO:0000313" key="8">
    <source>
        <dbReference type="Proteomes" id="UP001176940"/>
    </source>
</evidence>
<reference evidence="7" key="1">
    <citation type="submission" date="2023-07" db="EMBL/GenBank/DDBJ databases">
        <authorList>
            <person name="Stuckert A."/>
        </authorList>
    </citation>
    <scope>NUCLEOTIDE SEQUENCE</scope>
</reference>
<dbReference type="PROSITE" id="PS51034">
    <property type="entry name" value="ZP_2"/>
    <property type="match status" value="1"/>
</dbReference>
<keyword evidence="8" id="KW-1185">Reference proteome</keyword>
<evidence type="ECO:0000256" key="2">
    <source>
        <dbReference type="ARBA" id="ARBA00022525"/>
    </source>
</evidence>
<keyword evidence="3" id="KW-0732">Signal</keyword>
<proteinExistence type="predicted"/>
<dbReference type="PANTHER" id="PTHR14002:SF61">
    <property type="entry name" value="UROMODULIN"/>
    <property type="match status" value="1"/>
</dbReference>
<dbReference type="PROSITE" id="PS00682">
    <property type="entry name" value="ZP_1"/>
    <property type="match status" value="1"/>
</dbReference>
<evidence type="ECO:0000256" key="3">
    <source>
        <dbReference type="ARBA" id="ARBA00022729"/>
    </source>
</evidence>
<evidence type="ECO:0000313" key="7">
    <source>
        <dbReference type="EMBL" id="CAJ0968028.1"/>
    </source>
</evidence>
<dbReference type="EMBL" id="CAUEEQ010078826">
    <property type="protein sequence ID" value="CAJ0968028.1"/>
    <property type="molecule type" value="Genomic_DNA"/>
</dbReference>
<dbReference type="Gene3D" id="2.60.40.4100">
    <property type="entry name" value="Zona pellucida, ZP-C domain"/>
    <property type="match status" value="1"/>
</dbReference>
<gene>
    <name evidence="7" type="ORF">RIMI_LOCUS22714704</name>
</gene>
<evidence type="ECO:0000256" key="4">
    <source>
        <dbReference type="ARBA" id="ARBA00023157"/>
    </source>
</evidence>
<dbReference type="InterPro" id="IPR042235">
    <property type="entry name" value="ZP-C_dom"/>
</dbReference>
<comment type="subcellular location">
    <subcellularLocation>
        <location evidence="1">Secreted</location>
    </subcellularLocation>
</comment>
<comment type="caution">
    <text evidence="7">The sequence shown here is derived from an EMBL/GenBank/DDBJ whole genome shotgun (WGS) entry which is preliminary data.</text>
</comment>
<keyword evidence="4" id="KW-1015">Disulfide bond</keyword>
<dbReference type="Proteomes" id="UP001176940">
    <property type="component" value="Unassembled WGS sequence"/>
</dbReference>
<dbReference type="InterPro" id="IPR001507">
    <property type="entry name" value="ZP_dom"/>
</dbReference>
<dbReference type="InterPro" id="IPR017977">
    <property type="entry name" value="ZP_dom_CS"/>
</dbReference>
<dbReference type="InterPro" id="IPR055355">
    <property type="entry name" value="ZP-C"/>
</dbReference>
<organism evidence="7 8">
    <name type="scientific">Ranitomeya imitator</name>
    <name type="common">mimic poison frog</name>
    <dbReference type="NCBI Taxonomy" id="111125"/>
    <lineage>
        <taxon>Eukaryota</taxon>
        <taxon>Metazoa</taxon>
        <taxon>Chordata</taxon>
        <taxon>Craniata</taxon>
        <taxon>Vertebrata</taxon>
        <taxon>Euteleostomi</taxon>
        <taxon>Amphibia</taxon>
        <taxon>Batrachia</taxon>
        <taxon>Anura</taxon>
        <taxon>Neobatrachia</taxon>
        <taxon>Hyloidea</taxon>
        <taxon>Dendrobatidae</taxon>
        <taxon>Dendrobatinae</taxon>
        <taxon>Ranitomeya</taxon>
    </lineage>
</organism>
<keyword evidence="2" id="KW-0964">Secreted</keyword>
<evidence type="ECO:0000256" key="1">
    <source>
        <dbReference type="ARBA" id="ARBA00004613"/>
    </source>
</evidence>
<protein>
    <recommendedName>
        <fullName evidence="6">ZP domain-containing protein</fullName>
    </recommendedName>
</protein>